<comment type="subcellular location">
    <subcellularLocation>
        <location evidence="1 8">Cell membrane</location>
        <topology evidence="1 8">Multi-pass membrane protein</topology>
    </subcellularLocation>
</comment>
<keyword evidence="3" id="KW-0813">Transport</keyword>
<evidence type="ECO:0000256" key="6">
    <source>
        <dbReference type="ARBA" id="ARBA00022989"/>
    </source>
</evidence>
<evidence type="ECO:0000256" key="2">
    <source>
        <dbReference type="ARBA" id="ARBA00009142"/>
    </source>
</evidence>
<dbReference type="EMBL" id="ARXR01000001">
    <property type="protein sequence ID" value="MBF5051609.1"/>
    <property type="molecule type" value="Genomic_DNA"/>
</dbReference>
<keyword evidence="4 8" id="KW-1003">Cell membrane</keyword>
<evidence type="ECO:0000256" key="7">
    <source>
        <dbReference type="ARBA" id="ARBA00023136"/>
    </source>
</evidence>
<dbReference type="InterPro" id="IPR002781">
    <property type="entry name" value="TM_pro_TauE-like"/>
</dbReference>
<protein>
    <recommendedName>
        <fullName evidence="8">Probable membrane transporter protein</fullName>
    </recommendedName>
</protein>
<dbReference type="Pfam" id="PF01925">
    <property type="entry name" value="TauE"/>
    <property type="match status" value="1"/>
</dbReference>
<reference evidence="9 10" key="1">
    <citation type="submission" date="2012-09" db="EMBL/GenBank/DDBJ databases">
        <title>Genome Sequence of alkane-degrading Bacterium Alcanivorax venustensis ISO4.</title>
        <authorList>
            <person name="Lai Q."/>
            <person name="Shao Z."/>
        </authorList>
    </citation>
    <scope>NUCLEOTIDE SEQUENCE [LARGE SCALE GENOMIC DNA]</scope>
    <source>
        <strain evidence="9 10">ISO4</strain>
    </source>
</reference>
<evidence type="ECO:0000313" key="10">
    <source>
        <dbReference type="Proteomes" id="UP000644441"/>
    </source>
</evidence>
<evidence type="ECO:0000256" key="3">
    <source>
        <dbReference type="ARBA" id="ARBA00022448"/>
    </source>
</evidence>
<keyword evidence="7 8" id="KW-0472">Membrane</keyword>
<evidence type="ECO:0000256" key="1">
    <source>
        <dbReference type="ARBA" id="ARBA00004651"/>
    </source>
</evidence>
<dbReference type="PANTHER" id="PTHR30269:SF38">
    <property type="entry name" value="SULFITE EXPORTER TAUE_SAFE"/>
    <property type="match status" value="1"/>
</dbReference>
<dbReference type="RefSeq" id="WP_228547815.1">
    <property type="nucleotide sequence ID" value="NZ_ARXR01000001.1"/>
</dbReference>
<dbReference type="Proteomes" id="UP000644441">
    <property type="component" value="Unassembled WGS sequence"/>
</dbReference>
<name>A0ABS0ACG5_9GAMM</name>
<feature type="transmembrane region" description="Helical" evidence="8">
    <location>
        <begin position="139"/>
        <end position="161"/>
    </location>
</feature>
<sequence>MLEPLLSPWVLLGLFVLLAYTTEAMTGFGSIVIALSLGALVLPLDTLMPVLVPLNLLLSGYLSLRYRRLVHWRLLLRGILPLMAAGTLAGYLARPWLGQTLLQTLFGVLIAVFSVRELWRLRHGPAPARPHGAGWGRVWMLLAGVTHGLYASGGPLLVYALSGVTLDKSRFRATLIMVWFTLNGLLTLGYAAQGALQPVWPQLAALAPVVLAGIVLGEILHHRVDEHRFRQVLFSVLLLAGLALVF</sequence>
<organism evidence="9 10">
    <name type="scientific">Alloalcanivorax venustensis ISO4</name>
    <dbReference type="NCBI Taxonomy" id="1177184"/>
    <lineage>
        <taxon>Bacteria</taxon>
        <taxon>Pseudomonadati</taxon>
        <taxon>Pseudomonadota</taxon>
        <taxon>Gammaproteobacteria</taxon>
        <taxon>Oceanospirillales</taxon>
        <taxon>Alcanivoracaceae</taxon>
        <taxon>Alloalcanivorax</taxon>
    </lineage>
</organism>
<evidence type="ECO:0000256" key="4">
    <source>
        <dbReference type="ARBA" id="ARBA00022475"/>
    </source>
</evidence>
<comment type="caution">
    <text evidence="9">The sequence shown here is derived from an EMBL/GenBank/DDBJ whole genome shotgun (WGS) entry which is preliminary data.</text>
</comment>
<keyword evidence="10" id="KW-1185">Reference proteome</keyword>
<keyword evidence="6 8" id="KW-1133">Transmembrane helix</keyword>
<feature type="transmembrane region" description="Helical" evidence="8">
    <location>
        <begin position="31"/>
        <end position="54"/>
    </location>
</feature>
<evidence type="ECO:0000313" key="9">
    <source>
        <dbReference type="EMBL" id="MBF5051609.1"/>
    </source>
</evidence>
<proteinExistence type="inferred from homology"/>
<evidence type="ECO:0000256" key="8">
    <source>
        <dbReference type="RuleBase" id="RU363041"/>
    </source>
</evidence>
<evidence type="ECO:0000256" key="5">
    <source>
        <dbReference type="ARBA" id="ARBA00022692"/>
    </source>
</evidence>
<feature type="transmembrane region" description="Helical" evidence="8">
    <location>
        <begin position="173"/>
        <end position="193"/>
    </location>
</feature>
<keyword evidence="5 8" id="KW-0812">Transmembrane</keyword>
<feature type="transmembrane region" description="Helical" evidence="8">
    <location>
        <begin position="6"/>
        <end position="24"/>
    </location>
</feature>
<feature type="transmembrane region" description="Helical" evidence="8">
    <location>
        <begin position="74"/>
        <end position="93"/>
    </location>
</feature>
<comment type="similarity">
    <text evidence="2 8">Belongs to the 4-toluene sulfonate uptake permease (TSUP) (TC 2.A.102) family.</text>
</comment>
<dbReference type="InterPro" id="IPR052017">
    <property type="entry name" value="TSUP"/>
</dbReference>
<accession>A0ABS0ACG5</accession>
<dbReference type="PANTHER" id="PTHR30269">
    <property type="entry name" value="TRANSMEMBRANE PROTEIN YFCA"/>
    <property type="match status" value="1"/>
</dbReference>
<feature type="transmembrane region" description="Helical" evidence="8">
    <location>
        <begin position="199"/>
        <end position="217"/>
    </location>
</feature>
<gene>
    <name evidence="9" type="ORF">ISO4_00211</name>
</gene>